<dbReference type="PANTHER" id="PTHR21716">
    <property type="entry name" value="TRANSMEMBRANE PROTEIN"/>
    <property type="match status" value="1"/>
</dbReference>
<organism evidence="7 8">
    <name type="scientific">Nitrosococcus watsoni (strain C-113)</name>
    <dbReference type="NCBI Taxonomy" id="105559"/>
    <lineage>
        <taxon>Bacteria</taxon>
        <taxon>Pseudomonadati</taxon>
        <taxon>Pseudomonadota</taxon>
        <taxon>Gammaproteobacteria</taxon>
        <taxon>Chromatiales</taxon>
        <taxon>Chromatiaceae</taxon>
        <taxon>Nitrosococcus</taxon>
    </lineage>
</organism>
<keyword evidence="4 6" id="KW-1133">Transmembrane helix</keyword>
<keyword evidence="5 6" id="KW-0472">Membrane</keyword>
<evidence type="ECO:0000313" key="8">
    <source>
        <dbReference type="Proteomes" id="UP000000393"/>
    </source>
</evidence>
<sequence>MTQLDDEAQNRYRKIFIMLLLISILAVFLVMIHEYIIAVLLAIIFTAMLYPVYAWILKKFHGKQVLSSMTTLLLAILMIGLPLLGLLGAVAAEAIQVSDTIGPWIEKKIPDQNVSSLHEFPQWLPFADQLEPYRTRILAKVGEFAGNAGAFIASGISKATQGTIGFIVKFFIMLYAMFFFFIWGPDSLINLIRYLPLTEKDRSHILEKGLSVTKATLKGILIIGVLQGTLVGLAFWIAGIKGAIFWGTITVVLSAIPGLGAPVVWIPAVIYLLATNQIGWAIGMTLWGIIIVGSVDNILRPRIVGSETKMPDLLILLATLGGILMFGMVGVIVGPIIAALLITVLDIYGKVFTNLYSQVE</sequence>
<feature type="transmembrane region" description="Helical" evidence="6">
    <location>
        <begin position="278"/>
        <end position="295"/>
    </location>
</feature>
<comment type="similarity">
    <text evidence="2">Belongs to the autoinducer-2 exporter (AI-2E) (TC 2.A.86) family.</text>
</comment>
<keyword evidence="8" id="KW-1185">Reference proteome</keyword>
<dbReference type="OrthoDB" id="106838at2"/>
<dbReference type="GO" id="GO:0016020">
    <property type="term" value="C:membrane"/>
    <property type="evidence" value="ECO:0007669"/>
    <property type="project" value="UniProtKB-SubCell"/>
</dbReference>
<feature type="transmembrane region" description="Helical" evidence="6">
    <location>
        <begin position="36"/>
        <end position="57"/>
    </location>
</feature>
<evidence type="ECO:0000256" key="4">
    <source>
        <dbReference type="ARBA" id="ARBA00022989"/>
    </source>
</evidence>
<protein>
    <recommendedName>
        <fullName evidence="9">AI-2E family transporter</fullName>
    </recommendedName>
</protein>
<feature type="transmembrane region" description="Helical" evidence="6">
    <location>
        <begin position="220"/>
        <end position="238"/>
    </location>
</feature>
<dbReference type="eggNOG" id="COG0628">
    <property type="taxonomic scope" value="Bacteria"/>
</dbReference>
<keyword evidence="3 6" id="KW-0812">Transmembrane</keyword>
<evidence type="ECO:0000256" key="1">
    <source>
        <dbReference type="ARBA" id="ARBA00004141"/>
    </source>
</evidence>
<dbReference type="EMBL" id="CP002086">
    <property type="protein sequence ID" value="ADJ29385.1"/>
    <property type="molecule type" value="Genomic_DNA"/>
</dbReference>
<dbReference type="AlphaFoldDB" id="D8KA27"/>
<evidence type="ECO:0008006" key="9">
    <source>
        <dbReference type="Google" id="ProtNLM"/>
    </source>
</evidence>
<dbReference type="RefSeq" id="WP_013221453.1">
    <property type="nucleotide sequence ID" value="NC_014315.1"/>
</dbReference>
<gene>
    <name evidence="7" type="ordered locus">Nwat_2608</name>
</gene>
<proteinExistence type="inferred from homology"/>
<accession>D8KA27</accession>
<dbReference type="HOGENOM" id="CLU_041771_2_3_6"/>
<evidence type="ECO:0000256" key="5">
    <source>
        <dbReference type="ARBA" id="ARBA00023136"/>
    </source>
</evidence>
<feature type="transmembrane region" description="Helical" evidence="6">
    <location>
        <begin position="69"/>
        <end position="92"/>
    </location>
</feature>
<feature type="transmembrane region" description="Helical" evidence="6">
    <location>
        <begin position="164"/>
        <end position="183"/>
    </location>
</feature>
<dbReference type="KEGG" id="nwa:Nwat_2608"/>
<evidence type="ECO:0000313" key="7">
    <source>
        <dbReference type="EMBL" id="ADJ29385.1"/>
    </source>
</evidence>
<dbReference type="Pfam" id="PF01594">
    <property type="entry name" value="AI-2E_transport"/>
    <property type="match status" value="1"/>
</dbReference>
<evidence type="ECO:0000256" key="3">
    <source>
        <dbReference type="ARBA" id="ARBA00022692"/>
    </source>
</evidence>
<feature type="transmembrane region" description="Helical" evidence="6">
    <location>
        <begin position="315"/>
        <end position="348"/>
    </location>
</feature>
<feature type="transmembrane region" description="Helical" evidence="6">
    <location>
        <begin position="12"/>
        <end position="30"/>
    </location>
</feature>
<feature type="transmembrane region" description="Helical" evidence="6">
    <location>
        <begin position="244"/>
        <end position="266"/>
    </location>
</feature>
<evidence type="ECO:0000256" key="6">
    <source>
        <dbReference type="SAM" id="Phobius"/>
    </source>
</evidence>
<reference evidence="7 8" key="1">
    <citation type="submission" date="2010-06" db="EMBL/GenBank/DDBJ databases">
        <title>Complete sequence of chromosome of Nitrosococcus watsoni C-113.</title>
        <authorList>
            <consortium name="US DOE Joint Genome Institute"/>
            <person name="Lucas S."/>
            <person name="Copeland A."/>
            <person name="Lapidus A."/>
            <person name="Cheng J.-F."/>
            <person name="Bruce D."/>
            <person name="Goodwin L."/>
            <person name="Pitluck S."/>
            <person name="Malfatti S.A."/>
            <person name="Chain P.S.G."/>
            <person name="Land M."/>
            <person name="Hauser L."/>
            <person name="Kyrpides N."/>
            <person name="Ivanova N."/>
            <person name="Cambell M.A."/>
            <person name="Heidelberg J.F."/>
            <person name="Klotz M.G."/>
            <person name="Woyke T."/>
        </authorList>
    </citation>
    <scope>NUCLEOTIDE SEQUENCE [LARGE SCALE GENOMIC DNA]</scope>
    <source>
        <strain evidence="7 8">C-113</strain>
    </source>
</reference>
<comment type="subcellular location">
    <subcellularLocation>
        <location evidence="1">Membrane</location>
        <topology evidence="1">Multi-pass membrane protein</topology>
    </subcellularLocation>
</comment>
<name>D8KA27_NITWC</name>
<dbReference type="InterPro" id="IPR002549">
    <property type="entry name" value="AI-2E-like"/>
</dbReference>
<dbReference type="PANTHER" id="PTHR21716:SF4">
    <property type="entry name" value="TRANSMEMBRANE PROTEIN 245"/>
    <property type="match status" value="1"/>
</dbReference>
<dbReference type="STRING" id="105559.Nwat_2608"/>
<evidence type="ECO:0000256" key="2">
    <source>
        <dbReference type="ARBA" id="ARBA00009773"/>
    </source>
</evidence>
<dbReference type="Proteomes" id="UP000000393">
    <property type="component" value="Chromosome"/>
</dbReference>